<reference evidence="9" key="1">
    <citation type="submission" date="2016-10" db="EMBL/GenBank/DDBJ databases">
        <authorList>
            <person name="Varghese N."/>
            <person name="Submissions S."/>
        </authorList>
    </citation>
    <scope>NUCLEOTIDE SEQUENCE [LARGE SCALE GENOMIC DNA]</scope>
    <source>
        <strain evidence="9">XBD1002</strain>
    </source>
</reference>
<dbReference type="InterPro" id="IPR039425">
    <property type="entry name" value="RNA_pol_sigma-70-like"/>
</dbReference>
<keyword evidence="2" id="KW-0805">Transcription regulation</keyword>
<accession>A0A1I3HTQ2</accession>
<dbReference type="PANTHER" id="PTHR43133:SF8">
    <property type="entry name" value="RNA POLYMERASE SIGMA FACTOR HI_1459-RELATED"/>
    <property type="match status" value="1"/>
</dbReference>
<evidence type="ECO:0000313" key="8">
    <source>
        <dbReference type="EMBL" id="SFI39052.1"/>
    </source>
</evidence>
<keyword evidence="4" id="KW-0238">DNA-binding</keyword>
<dbReference type="SUPFAM" id="SSF88659">
    <property type="entry name" value="Sigma3 and sigma4 domains of RNA polymerase sigma factors"/>
    <property type="match status" value="1"/>
</dbReference>
<dbReference type="OrthoDB" id="9784984at2"/>
<organism evidence="8 9">
    <name type="scientific">Treponema bryantii</name>
    <dbReference type="NCBI Taxonomy" id="163"/>
    <lineage>
        <taxon>Bacteria</taxon>
        <taxon>Pseudomonadati</taxon>
        <taxon>Spirochaetota</taxon>
        <taxon>Spirochaetia</taxon>
        <taxon>Spirochaetales</taxon>
        <taxon>Treponemataceae</taxon>
        <taxon>Treponema</taxon>
    </lineage>
</organism>
<dbReference type="NCBIfam" id="TIGR02937">
    <property type="entry name" value="sigma70-ECF"/>
    <property type="match status" value="1"/>
</dbReference>
<dbReference type="RefSeq" id="WP_074929634.1">
    <property type="nucleotide sequence ID" value="NZ_FORI01000001.1"/>
</dbReference>
<dbReference type="InterPro" id="IPR014284">
    <property type="entry name" value="RNA_pol_sigma-70_dom"/>
</dbReference>
<dbReference type="InterPro" id="IPR013249">
    <property type="entry name" value="RNA_pol_sigma70_r4_t2"/>
</dbReference>
<keyword evidence="5" id="KW-0804">Transcription</keyword>
<comment type="similarity">
    <text evidence="1">Belongs to the sigma-70 factor family. ECF subfamily.</text>
</comment>
<evidence type="ECO:0000313" key="9">
    <source>
        <dbReference type="Proteomes" id="UP000182737"/>
    </source>
</evidence>
<dbReference type="InterPro" id="IPR013325">
    <property type="entry name" value="RNA_pol_sigma_r2"/>
</dbReference>
<dbReference type="PANTHER" id="PTHR43133">
    <property type="entry name" value="RNA POLYMERASE ECF-TYPE SIGMA FACTO"/>
    <property type="match status" value="1"/>
</dbReference>
<dbReference type="AlphaFoldDB" id="A0A1I3HTQ2"/>
<evidence type="ECO:0000256" key="5">
    <source>
        <dbReference type="ARBA" id="ARBA00023163"/>
    </source>
</evidence>
<dbReference type="SUPFAM" id="SSF88946">
    <property type="entry name" value="Sigma2 domain of RNA polymerase sigma factors"/>
    <property type="match status" value="1"/>
</dbReference>
<dbReference type="GO" id="GO:0003677">
    <property type="term" value="F:DNA binding"/>
    <property type="evidence" value="ECO:0007669"/>
    <property type="project" value="UniProtKB-KW"/>
</dbReference>
<dbReference type="InterPro" id="IPR036388">
    <property type="entry name" value="WH-like_DNA-bd_sf"/>
</dbReference>
<name>A0A1I3HTQ2_9SPIR</name>
<keyword evidence="6" id="KW-0175">Coiled coil</keyword>
<dbReference type="Pfam" id="PF08281">
    <property type="entry name" value="Sigma70_r4_2"/>
    <property type="match status" value="1"/>
</dbReference>
<dbReference type="Gene3D" id="1.10.10.10">
    <property type="entry name" value="Winged helix-like DNA-binding domain superfamily/Winged helix DNA-binding domain"/>
    <property type="match status" value="1"/>
</dbReference>
<feature type="domain" description="RNA polymerase sigma factor 70 region 4 type 2" evidence="7">
    <location>
        <begin position="107"/>
        <end position="153"/>
    </location>
</feature>
<protein>
    <submittedName>
        <fullName evidence="8">RNA polymerase sigma factor, sigma-70 family</fullName>
    </submittedName>
</protein>
<sequence length="549" mass="64195">MNNVITDDLMEKTFLFCWKKISDKEEAQDLAQEIIIDAMLVLRSGKKIENFYGLFWQIAHNKVVDFYRKKRPVKISLDDMENSLLGFDKSIGDYIKQEELDLLSKSMTRLAYIHRDILVRFYIKNQSVKEIASALELPTGTVTSRLSDARKNLKEKYETMENRNEKSEKKSKIVDFELEFYGDSLQAWMAISSLIDRQILFACREESQTMSQLAARLEIPQLFLEDSIQKLVRANVLLEEKKGKYLTDFTIFPKSVIRKAGEIDREVNAKLKVTERFFEILTGMKQEILKEDFYGNDFDWEYLLPYFIIRSDREFGMKTGGEYLREKYGKGLPDRFWRNFYLTGQYEDEPEKAEKLAAPLIGPGYNFEIYNIPQYGHIEVHNTINTMNYVKDGQSYSLDMDRLNWLNFSNVGIYLELIKNPKKTLTEKEEVLVADMMNNGVLEKTSEGYKGNIPVISFALVDKWCKIWHEKFKELSIEYCDALYKAEEKVVLPYIRHDLLWASFWHVIPIGDRKSLDSMLMQYAIDNDMVRFAEGKNASCAAMVLLTDV</sequence>
<evidence type="ECO:0000256" key="4">
    <source>
        <dbReference type="ARBA" id="ARBA00023125"/>
    </source>
</evidence>
<dbReference type="Gene3D" id="1.10.1740.10">
    <property type="match status" value="1"/>
</dbReference>
<dbReference type="EMBL" id="FORI01000001">
    <property type="protein sequence ID" value="SFI39052.1"/>
    <property type="molecule type" value="Genomic_DNA"/>
</dbReference>
<evidence type="ECO:0000259" key="7">
    <source>
        <dbReference type="Pfam" id="PF08281"/>
    </source>
</evidence>
<dbReference type="GO" id="GO:0016987">
    <property type="term" value="F:sigma factor activity"/>
    <property type="evidence" value="ECO:0007669"/>
    <property type="project" value="UniProtKB-KW"/>
</dbReference>
<evidence type="ECO:0000256" key="6">
    <source>
        <dbReference type="SAM" id="Coils"/>
    </source>
</evidence>
<evidence type="ECO:0000256" key="2">
    <source>
        <dbReference type="ARBA" id="ARBA00023015"/>
    </source>
</evidence>
<keyword evidence="9" id="KW-1185">Reference proteome</keyword>
<evidence type="ECO:0000256" key="1">
    <source>
        <dbReference type="ARBA" id="ARBA00010641"/>
    </source>
</evidence>
<dbReference type="GO" id="GO:0006352">
    <property type="term" value="P:DNA-templated transcription initiation"/>
    <property type="evidence" value="ECO:0007669"/>
    <property type="project" value="InterPro"/>
</dbReference>
<gene>
    <name evidence="8" type="ORF">SAMN04487775_10169</name>
</gene>
<dbReference type="Proteomes" id="UP000182737">
    <property type="component" value="Unassembled WGS sequence"/>
</dbReference>
<evidence type="ECO:0000256" key="3">
    <source>
        <dbReference type="ARBA" id="ARBA00023082"/>
    </source>
</evidence>
<proteinExistence type="inferred from homology"/>
<feature type="coiled-coil region" evidence="6">
    <location>
        <begin position="143"/>
        <end position="170"/>
    </location>
</feature>
<keyword evidence="3" id="KW-0731">Sigma factor</keyword>
<dbReference type="InterPro" id="IPR013324">
    <property type="entry name" value="RNA_pol_sigma_r3/r4-like"/>
</dbReference>